<dbReference type="EC" id="2.7.7.49" evidence="1"/>
<accession>F4QSF6</accession>
<dbReference type="CDD" id="cd03487">
    <property type="entry name" value="RT_Bac_retron_II"/>
    <property type="match status" value="1"/>
</dbReference>
<dbReference type="Pfam" id="PF00078">
    <property type="entry name" value="RVT_1"/>
    <property type="match status" value="1"/>
</dbReference>
<dbReference type="GO" id="GO:0003964">
    <property type="term" value="F:RNA-directed DNA polymerase activity"/>
    <property type="evidence" value="ECO:0007669"/>
    <property type="project" value="UniProtKB-KW"/>
</dbReference>
<dbReference type="Proteomes" id="UP000006512">
    <property type="component" value="Unassembled WGS sequence"/>
</dbReference>
<dbReference type="InterPro" id="IPR043502">
    <property type="entry name" value="DNA/RNA_pol_sf"/>
</dbReference>
<dbReference type="GO" id="GO:0003723">
    <property type="term" value="F:RNA binding"/>
    <property type="evidence" value="ECO:0007669"/>
    <property type="project" value="InterPro"/>
</dbReference>
<evidence type="ECO:0000256" key="3">
    <source>
        <dbReference type="ARBA" id="ARBA00022695"/>
    </source>
</evidence>
<keyword evidence="4" id="KW-0479">Metal-binding</keyword>
<keyword evidence="7" id="KW-0051">Antiviral defense</keyword>
<dbReference type="eggNOG" id="COG3344">
    <property type="taxonomic scope" value="Bacteria"/>
</dbReference>
<evidence type="ECO:0000256" key="1">
    <source>
        <dbReference type="ARBA" id="ARBA00012493"/>
    </source>
</evidence>
<feature type="domain" description="Reverse transcriptase" evidence="10">
    <location>
        <begin position="55"/>
        <end position="265"/>
    </location>
</feature>
<dbReference type="SUPFAM" id="SSF56672">
    <property type="entry name" value="DNA/RNA polymerases"/>
    <property type="match status" value="1"/>
</dbReference>
<dbReference type="InterPro" id="IPR051083">
    <property type="entry name" value="GrpII_Intron_Splice-Mob/Def"/>
</dbReference>
<dbReference type="HOGENOM" id="CLU_028398_2_0_5"/>
<name>F4QSF6_9CAUL</name>
<evidence type="ECO:0000313" key="12">
    <source>
        <dbReference type="Proteomes" id="UP000006512"/>
    </source>
</evidence>
<dbReference type="EMBL" id="GL883080">
    <property type="protein sequence ID" value="EGF89676.1"/>
    <property type="molecule type" value="Genomic_DNA"/>
</dbReference>
<keyword evidence="12" id="KW-1185">Reference proteome</keyword>
<protein>
    <recommendedName>
        <fullName evidence="1">RNA-directed DNA polymerase</fullName>
        <ecNumber evidence="1">2.7.7.49</ecNumber>
    </recommendedName>
</protein>
<gene>
    <name evidence="11" type="ORF">ABI_40990</name>
</gene>
<dbReference type="InterPro" id="IPR000123">
    <property type="entry name" value="Reverse_transcriptase_msDNA"/>
</dbReference>
<dbReference type="PANTHER" id="PTHR34047">
    <property type="entry name" value="NUCLEAR INTRON MATURASE 1, MITOCHONDRIAL-RELATED"/>
    <property type="match status" value="1"/>
</dbReference>
<dbReference type="PRINTS" id="PR00866">
    <property type="entry name" value="RNADNAPOLMS"/>
</dbReference>
<evidence type="ECO:0000256" key="2">
    <source>
        <dbReference type="ARBA" id="ARBA00022679"/>
    </source>
</evidence>
<reference evidence="12" key="1">
    <citation type="submission" date="2011-03" db="EMBL/GenBank/DDBJ databases">
        <title>Draft genome sequence of Brevundimonas diminuta.</title>
        <authorList>
            <person name="Brown P.J.B."/>
            <person name="Buechlein A."/>
            <person name="Hemmerich C."/>
            <person name="Brun Y.V."/>
        </authorList>
    </citation>
    <scope>NUCLEOTIDE SEQUENCE [LARGE SCALE GENOMIC DNA]</scope>
    <source>
        <strain evidence="12">C19</strain>
    </source>
</reference>
<proteinExistence type="inferred from homology"/>
<evidence type="ECO:0000313" key="11">
    <source>
        <dbReference type="EMBL" id="EGF89676.1"/>
    </source>
</evidence>
<dbReference type="GO" id="GO:0051607">
    <property type="term" value="P:defense response to virus"/>
    <property type="evidence" value="ECO:0007669"/>
    <property type="project" value="UniProtKB-KW"/>
</dbReference>
<evidence type="ECO:0000259" key="10">
    <source>
        <dbReference type="PROSITE" id="PS50878"/>
    </source>
</evidence>
<keyword evidence="2 11" id="KW-0808">Transferase</keyword>
<keyword evidence="3 11" id="KW-0548">Nucleotidyltransferase</keyword>
<evidence type="ECO:0000256" key="6">
    <source>
        <dbReference type="ARBA" id="ARBA00022918"/>
    </source>
</evidence>
<sequence length="371" mass="41122">MSIDLEQWAAFFLDKAKGNQQLISGYLHFLKHCKQKDIPPIFEDNHLSQLLGINIRDLAFYLSGAQGRYRSFHIPKRKGGVRLINTPTPLLLHIQQWILSKILYKLPVSEFAHGGVPGRSIFSNAKAHLGARCVLRIDLKGFFDTVPLALGISIFRAAGYSPNVSRSLALLCFENGCLPQGAATSSTLANLAANSLDKRLSALAKKYGLSYTRYVDDLTFSGRSIGPRFAIAVKSIVEQCRFVVNPRKTQLMRGSSPKFVTGLAVGGQTLRVPRAFRRNVKNQAFQLVKRGVAGHLLATGDNDPLILERVAGKLAFWLQAEPESKTARQLCAALAEYRKTVDTDVSLPQPRRIVPINYPDELFSDIDLFTT</sequence>
<dbReference type="OrthoDB" id="7055795at2"/>
<keyword evidence="6 11" id="KW-0695">RNA-directed DNA polymerase</keyword>
<comment type="catalytic activity">
    <reaction evidence="9">
        <text>DNA(n) + a 2'-deoxyribonucleoside 5'-triphosphate = DNA(n+1) + diphosphate</text>
        <dbReference type="Rhea" id="RHEA:22508"/>
        <dbReference type="Rhea" id="RHEA-COMP:17339"/>
        <dbReference type="Rhea" id="RHEA-COMP:17340"/>
        <dbReference type="ChEBI" id="CHEBI:33019"/>
        <dbReference type="ChEBI" id="CHEBI:61560"/>
        <dbReference type="ChEBI" id="CHEBI:173112"/>
        <dbReference type="EC" id="2.7.7.49"/>
    </reaction>
</comment>
<dbReference type="STRING" id="715226.ABI_40990"/>
<evidence type="ECO:0000256" key="5">
    <source>
        <dbReference type="ARBA" id="ARBA00022842"/>
    </source>
</evidence>
<dbReference type="PROSITE" id="PS50878">
    <property type="entry name" value="RT_POL"/>
    <property type="match status" value="1"/>
</dbReference>
<dbReference type="GO" id="GO:0046872">
    <property type="term" value="F:metal ion binding"/>
    <property type="evidence" value="ECO:0007669"/>
    <property type="project" value="UniProtKB-KW"/>
</dbReference>
<dbReference type="InterPro" id="IPR000477">
    <property type="entry name" value="RT_dom"/>
</dbReference>
<keyword evidence="5" id="KW-0460">Magnesium</keyword>
<organism evidence="11 12">
    <name type="scientific">Asticcacaulis biprosthecium C19</name>
    <dbReference type="NCBI Taxonomy" id="715226"/>
    <lineage>
        <taxon>Bacteria</taxon>
        <taxon>Pseudomonadati</taxon>
        <taxon>Pseudomonadota</taxon>
        <taxon>Alphaproteobacteria</taxon>
        <taxon>Caulobacterales</taxon>
        <taxon>Caulobacteraceae</taxon>
        <taxon>Asticcacaulis</taxon>
    </lineage>
</organism>
<dbReference type="AlphaFoldDB" id="F4QSF6"/>
<dbReference type="PANTHER" id="PTHR34047:SF7">
    <property type="entry name" value="RNA-DIRECTED DNA POLYMERASE"/>
    <property type="match status" value="1"/>
</dbReference>
<evidence type="ECO:0000256" key="9">
    <source>
        <dbReference type="ARBA" id="ARBA00048173"/>
    </source>
</evidence>
<evidence type="ECO:0000256" key="7">
    <source>
        <dbReference type="ARBA" id="ARBA00023118"/>
    </source>
</evidence>
<evidence type="ECO:0000256" key="4">
    <source>
        <dbReference type="ARBA" id="ARBA00022723"/>
    </source>
</evidence>
<comment type="similarity">
    <text evidence="8">Belongs to the bacterial reverse transcriptase family.</text>
</comment>
<evidence type="ECO:0000256" key="8">
    <source>
        <dbReference type="ARBA" id="ARBA00034120"/>
    </source>
</evidence>